<dbReference type="SMART" id="SM00851">
    <property type="entry name" value="MGS"/>
    <property type="match status" value="1"/>
</dbReference>
<evidence type="ECO:0000256" key="4">
    <source>
        <dbReference type="ARBA" id="ARBA00022679"/>
    </source>
</evidence>
<comment type="pathway">
    <text evidence="2">Purine metabolism; IMP biosynthesis via de novo pathway; 5-formamido-1-(5-phospho-D-ribosyl)imidazole-4-carboxamide from 5-amino-1-(5-phospho-D-ribosyl)imidazole-4-carboxamide (10-formyl THF route): step 1/1.</text>
</comment>
<evidence type="ECO:0000256" key="3">
    <source>
        <dbReference type="ARBA" id="ARBA00007667"/>
    </source>
</evidence>
<dbReference type="Gene3D" id="3.40.140.20">
    <property type="match status" value="2"/>
</dbReference>
<evidence type="ECO:0000256" key="8">
    <source>
        <dbReference type="ARBA" id="ARBA00050488"/>
    </source>
</evidence>
<sequence length="607" mass="65549">MPLYLVSSPTAAAKLAAGTRASPRRRRQLLFTARHSHQSSRASLSSLSSSAERAAGHAMAAAEAGASTAPEASLCDAELLASGHEFCLLRLGLCFWNHLNPSRALIWFSIISTGGTASSLEAAGVNVTKVEEITHFPEMLDGRVKTLHPSIHGGILARRDQKHHLEALNEHGIGTFDVVVVNLYPFYDKVTSGAISFEDGIENIDIGGPTLIRAAAKNHKDVLVVVDHKDYPALLEYLEGKQDDQDLRRKLAWKAFQHVASYDSAVSEWLWKQSNKGDTFPPSFTVPLSLKSTLRYGENPHQKAAFYGDKSLSLVNAGGIATAIQHHGKARQLAVKADPVSAFGGIVAFNTTIDEDLAREIREFRSPTDGETRMFYEIVVAPGYTEKGLEVLKGKSKTLRILEAQRSGKGMLSLRQVNGGWLAQESDDLTPEAITFTKMSERAPEGSELSDARFAWLCVKHVKSNAIVIAKNNCMLGMGSGQPNRLESLRIAFGKAGEEAKGAALASDAFFPFAWNDAVEEACRSGITVIAEPGGSIRDQDAVDCCDKYGVSLLFTGKQVNDLKAQLARAHAELARARARAHLLALLSVEVAAASSPAYCAVEYPSA</sequence>
<dbReference type="GO" id="GO:0004643">
    <property type="term" value="F:phosphoribosylaminoimidazolecarboxamide formyltransferase activity"/>
    <property type="evidence" value="ECO:0007669"/>
    <property type="project" value="UniProtKB-EC"/>
</dbReference>
<dbReference type="PROSITE" id="PS51855">
    <property type="entry name" value="MGS"/>
    <property type="match status" value="1"/>
</dbReference>
<gene>
    <name evidence="11" type="ORF">C2845_PM14G05120</name>
</gene>
<keyword evidence="6" id="KW-0378">Hydrolase</keyword>
<dbReference type="FunFam" id="3.40.50.1380:FF:000001">
    <property type="entry name" value="Bifunctional purine biosynthesis protein PurH"/>
    <property type="match status" value="1"/>
</dbReference>
<dbReference type="OrthoDB" id="6017153at2759"/>
<evidence type="ECO:0000256" key="5">
    <source>
        <dbReference type="ARBA" id="ARBA00022755"/>
    </source>
</evidence>
<keyword evidence="7" id="KW-0511">Multifunctional enzyme</keyword>
<dbReference type="Gene3D" id="3.40.50.1380">
    <property type="entry name" value="Methylglyoxal synthase-like domain"/>
    <property type="match status" value="1"/>
</dbReference>
<dbReference type="GO" id="GO:0006189">
    <property type="term" value="P:'de novo' IMP biosynthetic process"/>
    <property type="evidence" value="ECO:0007669"/>
    <property type="project" value="UniProtKB-UniPathway"/>
</dbReference>
<comment type="similarity">
    <text evidence="3">Belongs to the PurH family.</text>
</comment>
<evidence type="ECO:0000256" key="9">
    <source>
        <dbReference type="ARBA" id="ARBA00050687"/>
    </source>
</evidence>
<dbReference type="InterPro" id="IPR002695">
    <property type="entry name" value="PurH-like"/>
</dbReference>
<dbReference type="PANTHER" id="PTHR11692:SF0">
    <property type="entry name" value="BIFUNCTIONAL PURINE BIOSYNTHESIS PROTEIN ATIC"/>
    <property type="match status" value="1"/>
</dbReference>
<evidence type="ECO:0000256" key="1">
    <source>
        <dbReference type="ARBA" id="ARBA00004844"/>
    </source>
</evidence>
<dbReference type="SUPFAM" id="SSF52335">
    <property type="entry name" value="Methylglyoxal synthase-like"/>
    <property type="match status" value="1"/>
</dbReference>
<proteinExistence type="inferred from homology"/>
<evidence type="ECO:0000259" key="10">
    <source>
        <dbReference type="PROSITE" id="PS51855"/>
    </source>
</evidence>
<dbReference type="EMBL" id="PQIB02000016">
    <property type="protein sequence ID" value="RLM61489.1"/>
    <property type="molecule type" value="Genomic_DNA"/>
</dbReference>
<dbReference type="PANTHER" id="PTHR11692">
    <property type="entry name" value="BIFUNCTIONAL PURINE BIOSYNTHESIS PROTEIN PURH"/>
    <property type="match status" value="1"/>
</dbReference>
<dbReference type="SUPFAM" id="SSF53927">
    <property type="entry name" value="Cytidine deaminase-like"/>
    <property type="match status" value="1"/>
</dbReference>
<keyword evidence="5" id="KW-0658">Purine biosynthesis</keyword>
<dbReference type="Pfam" id="PF02142">
    <property type="entry name" value="MGS"/>
    <property type="match status" value="1"/>
</dbReference>
<protein>
    <submittedName>
        <fullName evidence="11">Bifunctional purine biosynthesis protein PurH-like isoform X1</fullName>
    </submittedName>
</protein>
<evidence type="ECO:0000256" key="7">
    <source>
        <dbReference type="ARBA" id="ARBA00023268"/>
    </source>
</evidence>
<dbReference type="InterPro" id="IPR036914">
    <property type="entry name" value="MGS-like_dom_sf"/>
</dbReference>
<dbReference type="UniPathway" id="UPA00074">
    <property type="reaction ID" value="UER00133"/>
</dbReference>
<dbReference type="GO" id="GO:0003937">
    <property type="term" value="F:IMP cyclohydrolase activity"/>
    <property type="evidence" value="ECO:0007669"/>
    <property type="project" value="UniProtKB-EC"/>
</dbReference>
<dbReference type="InterPro" id="IPR011607">
    <property type="entry name" value="MGS-like_dom"/>
</dbReference>
<evidence type="ECO:0000313" key="12">
    <source>
        <dbReference type="Proteomes" id="UP000275267"/>
    </source>
</evidence>
<dbReference type="CDD" id="cd01421">
    <property type="entry name" value="IMPCH"/>
    <property type="match status" value="1"/>
</dbReference>
<evidence type="ECO:0000256" key="6">
    <source>
        <dbReference type="ARBA" id="ARBA00022801"/>
    </source>
</evidence>
<dbReference type="SMART" id="SM00798">
    <property type="entry name" value="AICARFT_IMPCHas"/>
    <property type="match status" value="1"/>
</dbReference>
<dbReference type="Proteomes" id="UP000275267">
    <property type="component" value="Unassembled WGS sequence"/>
</dbReference>
<dbReference type="InterPro" id="IPR024051">
    <property type="entry name" value="AICAR_Tfase_dup_dom_sf"/>
</dbReference>
<organism evidence="11 12">
    <name type="scientific">Panicum miliaceum</name>
    <name type="common">Proso millet</name>
    <name type="synonym">Broomcorn millet</name>
    <dbReference type="NCBI Taxonomy" id="4540"/>
    <lineage>
        <taxon>Eukaryota</taxon>
        <taxon>Viridiplantae</taxon>
        <taxon>Streptophyta</taxon>
        <taxon>Embryophyta</taxon>
        <taxon>Tracheophyta</taxon>
        <taxon>Spermatophyta</taxon>
        <taxon>Magnoliopsida</taxon>
        <taxon>Liliopsida</taxon>
        <taxon>Poales</taxon>
        <taxon>Poaceae</taxon>
        <taxon>PACMAD clade</taxon>
        <taxon>Panicoideae</taxon>
        <taxon>Panicodae</taxon>
        <taxon>Paniceae</taxon>
        <taxon>Panicinae</taxon>
        <taxon>Panicum</taxon>
        <taxon>Panicum sect. Panicum</taxon>
    </lineage>
</organism>
<comment type="catalytic activity">
    <reaction evidence="9">
        <text>IMP + H2O = 5-formamido-1-(5-phospho-D-ribosyl)imidazole-4-carboxamide</text>
        <dbReference type="Rhea" id="RHEA:18445"/>
        <dbReference type="ChEBI" id="CHEBI:15377"/>
        <dbReference type="ChEBI" id="CHEBI:58053"/>
        <dbReference type="ChEBI" id="CHEBI:58467"/>
        <dbReference type="EC" id="3.5.4.10"/>
    </reaction>
</comment>
<dbReference type="AlphaFoldDB" id="A0A3L6PQP1"/>
<evidence type="ECO:0000313" key="11">
    <source>
        <dbReference type="EMBL" id="RLM61489.1"/>
    </source>
</evidence>
<dbReference type="Pfam" id="PF01808">
    <property type="entry name" value="AICARFT_IMPCHas"/>
    <property type="match status" value="1"/>
</dbReference>
<comment type="catalytic activity">
    <reaction evidence="8">
        <text>(6R)-10-formyltetrahydrofolate + 5-amino-1-(5-phospho-beta-D-ribosyl)imidazole-4-carboxamide = 5-formamido-1-(5-phospho-D-ribosyl)imidazole-4-carboxamide + (6S)-5,6,7,8-tetrahydrofolate</text>
        <dbReference type="Rhea" id="RHEA:22192"/>
        <dbReference type="ChEBI" id="CHEBI:57453"/>
        <dbReference type="ChEBI" id="CHEBI:58467"/>
        <dbReference type="ChEBI" id="CHEBI:58475"/>
        <dbReference type="ChEBI" id="CHEBI:195366"/>
        <dbReference type="EC" id="2.1.2.3"/>
    </reaction>
</comment>
<keyword evidence="12" id="KW-1185">Reference proteome</keyword>
<accession>A0A3L6PQP1</accession>
<dbReference type="FunFam" id="3.40.140.20:FF:000001">
    <property type="entry name" value="Bifunctional purine biosynthesis protein PurH"/>
    <property type="match status" value="1"/>
</dbReference>
<comment type="pathway">
    <text evidence="1">Purine metabolism; IMP biosynthesis via de novo pathway; IMP from 5-formamido-1-(5-phospho-D-ribosyl)imidazole-4-carboxamide: step 1/1.</text>
</comment>
<dbReference type="STRING" id="4540.A0A3L6PQP1"/>
<comment type="caution">
    <text evidence="11">The sequence shown here is derived from an EMBL/GenBank/DDBJ whole genome shotgun (WGS) entry which is preliminary data.</text>
</comment>
<reference evidence="12" key="1">
    <citation type="journal article" date="2019" name="Nat. Commun.">
        <title>The genome of broomcorn millet.</title>
        <authorList>
            <person name="Zou C."/>
            <person name="Miki D."/>
            <person name="Li D."/>
            <person name="Tang Q."/>
            <person name="Xiao L."/>
            <person name="Rajput S."/>
            <person name="Deng P."/>
            <person name="Jia W."/>
            <person name="Huang R."/>
            <person name="Zhang M."/>
            <person name="Sun Y."/>
            <person name="Hu J."/>
            <person name="Fu X."/>
            <person name="Schnable P.S."/>
            <person name="Li F."/>
            <person name="Zhang H."/>
            <person name="Feng B."/>
            <person name="Zhu X."/>
            <person name="Liu R."/>
            <person name="Schnable J.C."/>
            <person name="Zhu J.-K."/>
            <person name="Zhang H."/>
        </authorList>
    </citation>
    <scope>NUCLEOTIDE SEQUENCE [LARGE SCALE GENOMIC DNA]</scope>
</reference>
<feature type="domain" description="MGS-like" evidence="10">
    <location>
        <begin position="77"/>
        <end position="226"/>
    </location>
</feature>
<name>A0A3L6PQP1_PANMI</name>
<keyword evidence="4" id="KW-0808">Transferase</keyword>
<dbReference type="GO" id="GO:0005829">
    <property type="term" value="C:cytosol"/>
    <property type="evidence" value="ECO:0007669"/>
    <property type="project" value="TreeGrafter"/>
</dbReference>
<dbReference type="InterPro" id="IPR016193">
    <property type="entry name" value="Cytidine_deaminase-like"/>
</dbReference>
<evidence type="ECO:0000256" key="2">
    <source>
        <dbReference type="ARBA" id="ARBA00004954"/>
    </source>
</evidence>